<dbReference type="RefSeq" id="WP_041039223.1">
    <property type="nucleotide sequence ID" value="NZ_JXSL01000009.1"/>
</dbReference>
<reference evidence="12 13" key="1">
    <citation type="submission" date="2015-01" db="EMBL/GenBank/DDBJ databases">
        <title>Genome Sequence of Magnetospirillum magnetotacticum Strain MS-1.</title>
        <authorList>
            <person name="Marinov G.K."/>
            <person name="Smalley M.D."/>
            <person name="DeSalvo G."/>
        </authorList>
    </citation>
    <scope>NUCLEOTIDE SEQUENCE [LARGE SCALE GENOMIC DNA]</scope>
    <source>
        <strain evidence="12 13">MS-1</strain>
    </source>
</reference>
<name>A0A0C2UGB2_PARME</name>
<dbReference type="STRING" id="272627.CCC_03175"/>
<dbReference type="PROSITE" id="PS50110">
    <property type="entry name" value="RESPONSE_REGULATORY"/>
    <property type="match status" value="1"/>
</dbReference>
<keyword evidence="5" id="KW-0547">Nucleotide-binding</keyword>
<dbReference type="Proteomes" id="UP000031971">
    <property type="component" value="Unassembled WGS sequence"/>
</dbReference>
<keyword evidence="3 10" id="KW-0597">Phosphoprotein</keyword>
<dbReference type="GO" id="GO:0005524">
    <property type="term" value="F:ATP binding"/>
    <property type="evidence" value="ECO:0007669"/>
    <property type="project" value="UniProtKB-KW"/>
</dbReference>
<keyword evidence="6" id="KW-0067">ATP-binding</keyword>
<dbReference type="EMBL" id="JXSL01000009">
    <property type="protein sequence ID" value="KIM00573.1"/>
    <property type="molecule type" value="Genomic_DNA"/>
</dbReference>
<evidence type="ECO:0000256" key="3">
    <source>
        <dbReference type="ARBA" id="ARBA00022553"/>
    </source>
</evidence>
<proteinExistence type="predicted"/>
<evidence type="ECO:0000256" key="10">
    <source>
        <dbReference type="PROSITE-ProRule" id="PRU00169"/>
    </source>
</evidence>
<dbReference type="InterPro" id="IPR036641">
    <property type="entry name" value="HPT_dom_sf"/>
</dbReference>
<feature type="modified residue" description="4-aspartylphosphate" evidence="10">
    <location>
        <position position="272"/>
    </location>
</feature>
<organism evidence="12 13">
    <name type="scientific">Paramagnetospirillum magnetotacticum MS-1</name>
    <dbReference type="NCBI Taxonomy" id="272627"/>
    <lineage>
        <taxon>Bacteria</taxon>
        <taxon>Pseudomonadati</taxon>
        <taxon>Pseudomonadota</taxon>
        <taxon>Alphaproteobacteria</taxon>
        <taxon>Rhodospirillales</taxon>
        <taxon>Magnetospirillaceae</taxon>
        <taxon>Paramagnetospirillum</taxon>
    </lineage>
</organism>
<feature type="domain" description="Response regulatory" evidence="11">
    <location>
        <begin position="223"/>
        <end position="337"/>
    </location>
</feature>
<dbReference type="CDD" id="cd17546">
    <property type="entry name" value="REC_hyHK_CKI1_RcsC-like"/>
    <property type="match status" value="1"/>
</dbReference>
<evidence type="ECO:0000256" key="7">
    <source>
        <dbReference type="ARBA" id="ARBA00022989"/>
    </source>
</evidence>
<evidence type="ECO:0000256" key="8">
    <source>
        <dbReference type="ARBA" id="ARBA00023012"/>
    </source>
</evidence>
<dbReference type="Pfam" id="PF00072">
    <property type="entry name" value="Response_reg"/>
    <property type="match status" value="1"/>
</dbReference>
<sequence>MNSDSPALSTKTCSPLWSDQIPLQSRDMVANLLDELPLRTALVDLDGRILMVSRQWRAQYPDRVLLSWRHLCQASESLDAVTISEGLRQVLAGQSPTFRHLYRDEFGVWNHWRTARLAEHGALVWVETAGFETVQQQAGDAEIKLFHLLFAAARQPIRSLQRSLGDLALHDISADGLVALKRASDAAAAIRLLIDDGAPLDPNAHVALPPSPPRTSPAIGTLDVLVIDDDESNQFLAASQIQCLGHSSRCARGVEEGLELALARQPDIVLMDINMPKIDGIAGLRLFRHIWPDLPIFAYTANCALEDSSVYAGHGFDGVMTKPVLMDQMRAVLNRPQQSGMSKAEDRFDAGLLSNIVGDLGAVRAHKFLEHSLDGLRQCAIALAQNANSPRMHAHRLKSLAATCGLTTLRRLAEDIESGARDPASRECSALLNHLIEDGIDHLASWARQSEARAEPSTFRG</sequence>
<comment type="subcellular location">
    <subcellularLocation>
        <location evidence="1">Cell membrane</location>
        <topology evidence="1">Multi-pass membrane protein</topology>
    </subcellularLocation>
</comment>
<dbReference type="SUPFAM" id="SSF47226">
    <property type="entry name" value="Histidine-containing phosphotransfer domain, HPT domain"/>
    <property type="match status" value="1"/>
</dbReference>
<dbReference type="GO" id="GO:0004672">
    <property type="term" value="F:protein kinase activity"/>
    <property type="evidence" value="ECO:0007669"/>
    <property type="project" value="UniProtKB-ARBA"/>
</dbReference>
<dbReference type="Gene3D" id="3.40.50.2300">
    <property type="match status" value="1"/>
</dbReference>
<evidence type="ECO:0000256" key="5">
    <source>
        <dbReference type="ARBA" id="ARBA00022741"/>
    </source>
</evidence>
<dbReference type="SUPFAM" id="SSF52172">
    <property type="entry name" value="CheY-like"/>
    <property type="match status" value="1"/>
</dbReference>
<dbReference type="InterPro" id="IPR008207">
    <property type="entry name" value="Sig_transdc_His_kin_Hpt_dom"/>
</dbReference>
<dbReference type="AlphaFoldDB" id="A0A0C2UGB2"/>
<gene>
    <name evidence="12" type="ORF">CCC_03175</name>
</gene>
<dbReference type="Gene3D" id="1.20.120.160">
    <property type="entry name" value="HPT domain"/>
    <property type="match status" value="1"/>
</dbReference>
<dbReference type="PANTHER" id="PTHR45339">
    <property type="entry name" value="HYBRID SIGNAL TRANSDUCTION HISTIDINE KINASE J"/>
    <property type="match status" value="1"/>
</dbReference>
<dbReference type="InterPro" id="IPR001789">
    <property type="entry name" value="Sig_transdc_resp-reg_receiver"/>
</dbReference>
<accession>A0A0C2UGB2</accession>
<evidence type="ECO:0000256" key="1">
    <source>
        <dbReference type="ARBA" id="ARBA00004651"/>
    </source>
</evidence>
<keyword evidence="2" id="KW-1003">Cell membrane</keyword>
<evidence type="ECO:0000256" key="4">
    <source>
        <dbReference type="ARBA" id="ARBA00022692"/>
    </source>
</evidence>
<comment type="caution">
    <text evidence="12">The sequence shown here is derived from an EMBL/GenBank/DDBJ whole genome shotgun (WGS) entry which is preliminary data.</text>
</comment>
<dbReference type="InterPro" id="IPR011006">
    <property type="entry name" value="CheY-like_superfamily"/>
</dbReference>
<evidence type="ECO:0000256" key="6">
    <source>
        <dbReference type="ARBA" id="ARBA00022840"/>
    </source>
</evidence>
<evidence type="ECO:0000313" key="13">
    <source>
        <dbReference type="Proteomes" id="UP000031971"/>
    </source>
</evidence>
<keyword evidence="13" id="KW-1185">Reference proteome</keyword>
<keyword evidence="7" id="KW-1133">Transmembrane helix</keyword>
<keyword evidence="4" id="KW-0812">Transmembrane</keyword>
<evidence type="ECO:0000256" key="9">
    <source>
        <dbReference type="ARBA" id="ARBA00023136"/>
    </source>
</evidence>
<dbReference type="GO" id="GO:0000160">
    <property type="term" value="P:phosphorelay signal transduction system"/>
    <property type="evidence" value="ECO:0007669"/>
    <property type="project" value="UniProtKB-KW"/>
</dbReference>
<keyword evidence="8" id="KW-0902">Two-component regulatory system</keyword>
<protein>
    <submittedName>
        <fullName evidence="12">Two-component hybrid sensor and regulator</fullName>
    </submittedName>
</protein>
<dbReference type="SMART" id="SM00448">
    <property type="entry name" value="REC"/>
    <property type="match status" value="1"/>
</dbReference>
<dbReference type="GO" id="GO:0005886">
    <property type="term" value="C:plasma membrane"/>
    <property type="evidence" value="ECO:0007669"/>
    <property type="project" value="UniProtKB-SubCell"/>
</dbReference>
<dbReference type="PANTHER" id="PTHR45339:SF1">
    <property type="entry name" value="HYBRID SIGNAL TRANSDUCTION HISTIDINE KINASE J"/>
    <property type="match status" value="1"/>
</dbReference>
<evidence type="ECO:0000259" key="11">
    <source>
        <dbReference type="PROSITE" id="PS50110"/>
    </source>
</evidence>
<keyword evidence="9" id="KW-0472">Membrane</keyword>
<dbReference type="Pfam" id="PF01627">
    <property type="entry name" value="Hpt"/>
    <property type="match status" value="1"/>
</dbReference>
<evidence type="ECO:0000313" key="12">
    <source>
        <dbReference type="EMBL" id="KIM00573.1"/>
    </source>
</evidence>
<evidence type="ECO:0000256" key="2">
    <source>
        <dbReference type="ARBA" id="ARBA00022475"/>
    </source>
</evidence>